<keyword evidence="1" id="KW-0472">Membrane</keyword>
<dbReference type="EMBL" id="FYEZ01000001">
    <property type="protein sequence ID" value="SNC63330.1"/>
    <property type="molecule type" value="Genomic_DNA"/>
</dbReference>
<sequence length="261" mass="28254">MIDYLKMLRIDPERNREVLRAREAAAARNPLPRVGFWPSLVRLLGAVVPAFGGSVGFMVLVLGLVLLTMWADGDAIDPWELWHLTVLVGGLMVTTGSFPSIQKVMQGVRLSGVALFVAWLVQAALWVAVALASGAAMRGLAGEALGDPAGWGLVAWLLMAYLLLNTLGPWLLTRLWRLPIWLVVVLGLVWGLCFLASLLASLLVLMGDYGWWLWVMLASPIVSLPALLALALRPMDHLPALTEEELSYALGAGPPRGGPHD</sequence>
<accession>A0A212TBV2</accession>
<keyword evidence="1" id="KW-0812">Transmembrane</keyword>
<feature type="transmembrane region" description="Helical" evidence="1">
    <location>
        <begin position="113"/>
        <end position="137"/>
    </location>
</feature>
<organism evidence="2 3">
    <name type="scientific">Kytococcus aerolatus</name>
    <dbReference type="NCBI Taxonomy" id="592308"/>
    <lineage>
        <taxon>Bacteria</taxon>
        <taxon>Bacillati</taxon>
        <taxon>Actinomycetota</taxon>
        <taxon>Actinomycetes</taxon>
        <taxon>Micrococcales</taxon>
        <taxon>Kytococcaceae</taxon>
        <taxon>Kytococcus</taxon>
    </lineage>
</organism>
<gene>
    <name evidence="2" type="ORF">SAMN05445756_0884</name>
</gene>
<evidence type="ECO:0000313" key="3">
    <source>
        <dbReference type="Proteomes" id="UP000198122"/>
    </source>
</evidence>
<evidence type="ECO:0000313" key="2">
    <source>
        <dbReference type="EMBL" id="SNC63330.1"/>
    </source>
</evidence>
<evidence type="ECO:0000256" key="1">
    <source>
        <dbReference type="SAM" id="Phobius"/>
    </source>
</evidence>
<keyword evidence="3" id="KW-1185">Reference proteome</keyword>
<feature type="transmembrane region" description="Helical" evidence="1">
    <location>
        <begin position="149"/>
        <end position="168"/>
    </location>
</feature>
<dbReference type="Proteomes" id="UP000198122">
    <property type="component" value="Unassembled WGS sequence"/>
</dbReference>
<proteinExistence type="predicted"/>
<keyword evidence="1" id="KW-1133">Transmembrane helix</keyword>
<reference evidence="2 3" key="1">
    <citation type="submission" date="2017-06" db="EMBL/GenBank/DDBJ databases">
        <authorList>
            <person name="Kim H.J."/>
            <person name="Triplett B.A."/>
        </authorList>
    </citation>
    <scope>NUCLEOTIDE SEQUENCE [LARGE SCALE GENOMIC DNA]</scope>
    <source>
        <strain evidence="2 3">DSM 22179</strain>
    </source>
</reference>
<protein>
    <submittedName>
        <fullName evidence="2">Uncharacterized protein</fullName>
    </submittedName>
</protein>
<feature type="transmembrane region" description="Helical" evidence="1">
    <location>
        <begin position="180"/>
        <end position="205"/>
    </location>
</feature>
<feature type="transmembrane region" description="Helical" evidence="1">
    <location>
        <begin position="81"/>
        <end position="101"/>
    </location>
</feature>
<name>A0A212TBV2_9MICO</name>
<dbReference type="AlphaFoldDB" id="A0A212TBV2"/>
<feature type="transmembrane region" description="Helical" evidence="1">
    <location>
        <begin position="43"/>
        <end position="69"/>
    </location>
</feature>
<feature type="transmembrane region" description="Helical" evidence="1">
    <location>
        <begin position="211"/>
        <end position="232"/>
    </location>
</feature>
<dbReference type="RefSeq" id="WP_088817809.1">
    <property type="nucleotide sequence ID" value="NZ_FYEZ01000001.1"/>
</dbReference>